<dbReference type="Proteomes" id="UP000309128">
    <property type="component" value="Unassembled WGS sequence"/>
</dbReference>
<gene>
    <name evidence="1" type="ORF">ETD86_42450</name>
</gene>
<accession>A0A5S4F0X3</accession>
<dbReference type="AlphaFoldDB" id="A0A5S4F0X3"/>
<dbReference type="RefSeq" id="WP_138672286.1">
    <property type="nucleotide sequence ID" value="NZ_VCKY01000220.1"/>
</dbReference>
<evidence type="ECO:0000313" key="1">
    <source>
        <dbReference type="EMBL" id="TMR09699.1"/>
    </source>
</evidence>
<sequence>MKEFIGNLSDTLLAMLVPRENAQASSGCWYKNSSSCKIHTPCSWPKFMGKRRYYCCYRPGGTDCVEVAPTICCD</sequence>
<organism evidence="1 2">
    <name type="scientific">Nonomuraea turkmeniaca</name>
    <dbReference type="NCBI Taxonomy" id="103838"/>
    <lineage>
        <taxon>Bacteria</taxon>
        <taxon>Bacillati</taxon>
        <taxon>Actinomycetota</taxon>
        <taxon>Actinomycetes</taxon>
        <taxon>Streptosporangiales</taxon>
        <taxon>Streptosporangiaceae</taxon>
        <taxon>Nonomuraea</taxon>
    </lineage>
</organism>
<protein>
    <submittedName>
        <fullName evidence="1">Uncharacterized protein</fullName>
    </submittedName>
</protein>
<name>A0A5S4F0X3_9ACTN</name>
<proteinExistence type="predicted"/>
<dbReference type="EMBL" id="VCKY01000220">
    <property type="protein sequence ID" value="TMR09699.1"/>
    <property type="molecule type" value="Genomic_DNA"/>
</dbReference>
<evidence type="ECO:0000313" key="2">
    <source>
        <dbReference type="Proteomes" id="UP000309128"/>
    </source>
</evidence>
<reference evidence="1 2" key="1">
    <citation type="submission" date="2019-05" db="EMBL/GenBank/DDBJ databases">
        <title>Draft genome sequence of Nonomuraea turkmeniaca DSM 43926.</title>
        <authorList>
            <person name="Saricaoglu S."/>
            <person name="Isik K."/>
        </authorList>
    </citation>
    <scope>NUCLEOTIDE SEQUENCE [LARGE SCALE GENOMIC DNA]</scope>
    <source>
        <strain evidence="1 2">DSM 43926</strain>
    </source>
</reference>
<keyword evidence="2" id="KW-1185">Reference proteome</keyword>
<comment type="caution">
    <text evidence="1">The sequence shown here is derived from an EMBL/GenBank/DDBJ whole genome shotgun (WGS) entry which is preliminary data.</text>
</comment>